<reference evidence="1" key="2">
    <citation type="submission" date="2021-04" db="EMBL/GenBank/DDBJ databases">
        <authorList>
            <person name="Gilroy R."/>
        </authorList>
    </citation>
    <scope>NUCLEOTIDE SEQUENCE</scope>
    <source>
        <strain evidence="1">ChiHecolR3B27-1887</strain>
    </source>
</reference>
<feature type="non-terminal residue" evidence="1">
    <location>
        <position position="1"/>
    </location>
</feature>
<evidence type="ECO:0000313" key="2">
    <source>
        <dbReference type="Proteomes" id="UP000824029"/>
    </source>
</evidence>
<dbReference type="AlphaFoldDB" id="A0A9D2IQ58"/>
<name>A0A9D2IQ58_9ACTN</name>
<reference evidence="1" key="1">
    <citation type="journal article" date="2021" name="PeerJ">
        <title>Extensive microbial diversity within the chicken gut microbiome revealed by metagenomics and culture.</title>
        <authorList>
            <person name="Gilroy R."/>
            <person name="Ravi A."/>
            <person name="Getino M."/>
            <person name="Pursley I."/>
            <person name="Horton D.L."/>
            <person name="Alikhan N.F."/>
            <person name="Baker D."/>
            <person name="Gharbi K."/>
            <person name="Hall N."/>
            <person name="Watson M."/>
            <person name="Adriaenssens E.M."/>
            <person name="Foster-Nyarko E."/>
            <person name="Jarju S."/>
            <person name="Secka A."/>
            <person name="Antonio M."/>
            <person name="Oren A."/>
            <person name="Chaudhuri R.R."/>
            <person name="La Ragione R."/>
            <person name="Hildebrand F."/>
            <person name="Pallen M.J."/>
        </authorList>
    </citation>
    <scope>NUCLEOTIDE SEQUENCE</scope>
    <source>
        <strain evidence="1">ChiHecolR3B27-1887</strain>
    </source>
</reference>
<proteinExistence type="predicted"/>
<dbReference type="GO" id="GO:0005829">
    <property type="term" value="C:cytosol"/>
    <property type="evidence" value="ECO:0007669"/>
    <property type="project" value="TreeGrafter"/>
</dbReference>
<gene>
    <name evidence="1" type="ORF">IAA22_06245</name>
</gene>
<dbReference type="GO" id="GO:0042578">
    <property type="term" value="F:phosphoric ester hydrolase activity"/>
    <property type="evidence" value="ECO:0007669"/>
    <property type="project" value="TreeGrafter"/>
</dbReference>
<accession>A0A9D2IQ58</accession>
<dbReference type="Proteomes" id="UP000824029">
    <property type="component" value="Unassembled WGS sequence"/>
</dbReference>
<sequence length="121" mass="12827">QPKVLVLGHAGRAGVPFDVREVVGEAARQHKLIEINAHSLAARRREGRTWQSCRKIAETCAELGCQVAVNSDAHICAEVGGVSAALEMLEGIGFPQELIATRSAEAFLAAMEAAGLRVPTL</sequence>
<protein>
    <submittedName>
        <fullName evidence="1">Phosphatase</fullName>
    </submittedName>
</protein>
<dbReference type="SUPFAM" id="SSF89550">
    <property type="entry name" value="PHP domain-like"/>
    <property type="match status" value="1"/>
</dbReference>
<evidence type="ECO:0000313" key="1">
    <source>
        <dbReference type="EMBL" id="HIZ18690.1"/>
    </source>
</evidence>
<comment type="caution">
    <text evidence="1">The sequence shown here is derived from an EMBL/GenBank/DDBJ whole genome shotgun (WGS) entry which is preliminary data.</text>
</comment>
<dbReference type="InterPro" id="IPR016195">
    <property type="entry name" value="Pol/histidinol_Pase-like"/>
</dbReference>
<dbReference type="Gene3D" id="3.20.20.140">
    <property type="entry name" value="Metal-dependent hydrolases"/>
    <property type="match status" value="1"/>
</dbReference>
<dbReference type="GO" id="GO:0008270">
    <property type="term" value="F:zinc ion binding"/>
    <property type="evidence" value="ECO:0007669"/>
    <property type="project" value="TreeGrafter"/>
</dbReference>
<dbReference type="PANTHER" id="PTHR36928">
    <property type="entry name" value="PHOSPHATASE YCDX-RELATED"/>
    <property type="match status" value="1"/>
</dbReference>
<organism evidence="1 2">
    <name type="scientific">Candidatus Olsenella stercoravium</name>
    <dbReference type="NCBI Taxonomy" id="2838713"/>
    <lineage>
        <taxon>Bacteria</taxon>
        <taxon>Bacillati</taxon>
        <taxon>Actinomycetota</taxon>
        <taxon>Coriobacteriia</taxon>
        <taxon>Coriobacteriales</taxon>
        <taxon>Atopobiaceae</taxon>
        <taxon>Olsenella</taxon>
    </lineage>
</organism>
<dbReference type="InterPro" id="IPR050243">
    <property type="entry name" value="PHP_phosphatase"/>
</dbReference>
<dbReference type="PANTHER" id="PTHR36928:SF1">
    <property type="entry name" value="PHOSPHATASE YCDX-RELATED"/>
    <property type="match status" value="1"/>
</dbReference>
<dbReference type="EMBL" id="DXBZ01000120">
    <property type="protein sequence ID" value="HIZ18690.1"/>
    <property type="molecule type" value="Genomic_DNA"/>
</dbReference>